<dbReference type="Proteomes" id="UP000012960">
    <property type="component" value="Unplaced"/>
</dbReference>
<sequence length="243" mass="25603">MVGSSAMAGWIAGTGSGSGIVKQYSLGGKSSGVRDVADHAAVVEAVPRLRGRPRRQRPLFVELSAAGASGQGLRLSVVSSDDGGGGDGEGGDLVFGSPRQHALLVMLAGVRGADAGGRRGGAFLQGLGSAVVLLPRVDTRARVWAGRRRGVSGVDVHKGLGFAILVMAAVLACPDKASRAAKYWNWFHRYVGPRLRRWGDHRCDFGDQKVHCEWLAAFAVQNWHKFDGSKRCSGIRFKTGAGA</sequence>
<dbReference type="EnsemblPlants" id="Ma11_t09660.1">
    <property type="protein sequence ID" value="Ma11_p09660.1"/>
    <property type="gene ID" value="Ma11_g09660"/>
</dbReference>
<protein>
    <submittedName>
        <fullName evidence="1">(wild Malaysian banana) hypothetical protein</fullName>
    </submittedName>
</protein>
<reference evidence="2" key="2">
    <citation type="submission" date="2021-05" db="UniProtKB">
        <authorList>
            <consortium name="EnsemblPlants"/>
        </authorList>
    </citation>
    <scope>IDENTIFICATION</scope>
    <source>
        <strain evidence="2">subsp. malaccensis</strain>
    </source>
</reference>
<accession>A0A804L631</accession>
<reference evidence="1" key="1">
    <citation type="submission" date="2021-03" db="EMBL/GenBank/DDBJ databases">
        <authorList>
            <consortium name="Genoscope - CEA"/>
            <person name="William W."/>
        </authorList>
    </citation>
    <scope>NUCLEOTIDE SEQUENCE</scope>
    <source>
        <strain evidence="1">Doubled-haploid Pahang</strain>
    </source>
</reference>
<dbReference type="EMBL" id="HG996475">
    <property type="protein sequence ID" value="CAG1864048.1"/>
    <property type="molecule type" value="Genomic_DNA"/>
</dbReference>
<keyword evidence="3" id="KW-1185">Reference proteome</keyword>
<dbReference type="InParanoid" id="A0A804L631"/>
<proteinExistence type="predicted"/>
<dbReference type="Gramene" id="Ma11_t09660.1">
    <property type="protein sequence ID" value="Ma11_p09660.1"/>
    <property type="gene ID" value="Ma11_g09660"/>
</dbReference>
<name>A0A804L631_MUSAM</name>
<evidence type="ECO:0000313" key="1">
    <source>
        <dbReference type="EMBL" id="CAG1864048.1"/>
    </source>
</evidence>
<dbReference type="PANTHER" id="PTHR23130:SF171">
    <property type="entry name" value="OS01G0895300 PROTEIN"/>
    <property type="match status" value="1"/>
</dbReference>
<organism evidence="2 3">
    <name type="scientific">Musa acuminata subsp. malaccensis</name>
    <name type="common">Wild banana</name>
    <name type="synonym">Musa malaccensis</name>
    <dbReference type="NCBI Taxonomy" id="214687"/>
    <lineage>
        <taxon>Eukaryota</taxon>
        <taxon>Viridiplantae</taxon>
        <taxon>Streptophyta</taxon>
        <taxon>Embryophyta</taxon>
        <taxon>Tracheophyta</taxon>
        <taxon>Spermatophyta</taxon>
        <taxon>Magnoliopsida</taxon>
        <taxon>Liliopsida</taxon>
        <taxon>Zingiberales</taxon>
        <taxon>Musaceae</taxon>
        <taxon>Musa</taxon>
    </lineage>
</organism>
<gene>
    <name evidence="1" type="ORF">GSMUA_15800.1</name>
</gene>
<evidence type="ECO:0000313" key="2">
    <source>
        <dbReference type="EnsemblPlants" id="Ma11_p09660.1"/>
    </source>
</evidence>
<evidence type="ECO:0000313" key="3">
    <source>
        <dbReference type="Proteomes" id="UP000012960"/>
    </source>
</evidence>
<dbReference type="AlphaFoldDB" id="A0A804L631"/>
<dbReference type="PANTHER" id="PTHR23130">
    <property type="entry name" value="CYTOCHROME B561 AND DOMON DOMAIN-CONTAINING PROTEIN"/>
    <property type="match status" value="1"/>
</dbReference>